<dbReference type="CDD" id="cd00093">
    <property type="entry name" value="HTH_XRE"/>
    <property type="match status" value="1"/>
</dbReference>
<accession>A0A0N9NGY4</accession>
<dbReference type="EMBL" id="CP011853">
    <property type="protein sequence ID" value="ALG85010.1"/>
    <property type="molecule type" value="Genomic_DNA"/>
</dbReference>
<organism evidence="2 3">
    <name type="scientific">Gordonia phthalatica</name>
    <dbReference type="NCBI Taxonomy" id="1136941"/>
    <lineage>
        <taxon>Bacteria</taxon>
        <taxon>Bacillati</taxon>
        <taxon>Actinomycetota</taxon>
        <taxon>Actinomycetes</taxon>
        <taxon>Mycobacteriales</taxon>
        <taxon>Gordoniaceae</taxon>
        <taxon>Gordonia</taxon>
    </lineage>
</organism>
<dbReference type="STRING" id="1136941.ACH46_11560"/>
<dbReference type="RefSeq" id="WP_062393017.1">
    <property type="nucleotide sequence ID" value="NZ_CP011853.1"/>
</dbReference>
<dbReference type="SUPFAM" id="SSF47413">
    <property type="entry name" value="lambda repressor-like DNA-binding domains"/>
    <property type="match status" value="1"/>
</dbReference>
<evidence type="ECO:0000259" key="1">
    <source>
        <dbReference type="PROSITE" id="PS50943"/>
    </source>
</evidence>
<dbReference type="PANTHER" id="PTHR35010:SF4">
    <property type="entry name" value="BLL5781 PROTEIN"/>
    <property type="match status" value="1"/>
</dbReference>
<dbReference type="Gene3D" id="3.30.450.180">
    <property type="match status" value="1"/>
</dbReference>
<dbReference type="PANTHER" id="PTHR35010">
    <property type="entry name" value="BLL4672 PROTEIN-RELATED"/>
    <property type="match status" value="1"/>
</dbReference>
<dbReference type="Pfam" id="PF13560">
    <property type="entry name" value="HTH_31"/>
    <property type="match status" value="1"/>
</dbReference>
<dbReference type="SMART" id="SM00530">
    <property type="entry name" value="HTH_XRE"/>
    <property type="match status" value="1"/>
</dbReference>
<protein>
    <submittedName>
        <fullName evidence="2">XRE family transcriptional regulator</fullName>
    </submittedName>
</protein>
<sequence>MTTLTSPPDVGPALRRWRQHRQLSQLQLADRAGVSTRHLSWVENGRSHPTRDMIERLADHLDVPLRERNQLLLSGGFAPAYRDCDLSSPDLFAVSSALRSLLDAQVPFPALLLDRWWDVVDHNTAVEPLLAACAPHLLEPPMNAVRLALHPDGLAPRIVNLGQWRRHLIGQVRSRADRLADARLSALADEAAGYPGDDVGTPDPSDVVVPMRLATPAGELRLFSVLTAVESALDVTVDELRVESFYPADDATRAALTTPTD</sequence>
<dbReference type="GO" id="GO:0003677">
    <property type="term" value="F:DNA binding"/>
    <property type="evidence" value="ECO:0007669"/>
    <property type="project" value="InterPro"/>
</dbReference>
<dbReference type="PATRIC" id="fig|1136941.3.peg.2359"/>
<name>A0A0N9NGY4_9ACTN</name>
<reference evidence="3" key="1">
    <citation type="submission" date="2015-06" db="EMBL/GenBank/DDBJ databases">
        <title>Complete genome sequence and metabolic analysis of phthalate degradation pathway in Gordonia sp. QH-11.</title>
        <authorList>
            <person name="Jin D."/>
            <person name="Kong X."/>
            <person name="Bai Z."/>
        </authorList>
    </citation>
    <scope>NUCLEOTIDE SEQUENCE [LARGE SCALE GENOMIC DNA]</scope>
    <source>
        <strain evidence="3">QH-11</strain>
    </source>
</reference>
<keyword evidence="3" id="KW-1185">Reference proteome</keyword>
<dbReference type="Gene3D" id="1.10.260.40">
    <property type="entry name" value="lambda repressor-like DNA-binding domains"/>
    <property type="match status" value="1"/>
</dbReference>
<dbReference type="Pfam" id="PF17765">
    <property type="entry name" value="MLTR_LBD"/>
    <property type="match status" value="1"/>
</dbReference>
<dbReference type="PROSITE" id="PS50943">
    <property type="entry name" value="HTH_CROC1"/>
    <property type="match status" value="1"/>
</dbReference>
<feature type="domain" description="HTH cro/C1-type" evidence="1">
    <location>
        <begin position="14"/>
        <end position="68"/>
    </location>
</feature>
<dbReference type="InterPro" id="IPR041413">
    <property type="entry name" value="MLTR_LBD"/>
</dbReference>
<gene>
    <name evidence="2" type="ORF">ACH46_11560</name>
</gene>
<dbReference type="InterPro" id="IPR010982">
    <property type="entry name" value="Lambda_DNA-bd_dom_sf"/>
</dbReference>
<proteinExistence type="predicted"/>
<dbReference type="OrthoDB" id="2959414at2"/>
<reference evidence="2 3" key="2">
    <citation type="journal article" date="2017" name="Int. J. Syst. Evol. Microbiol.">
        <title>Gordonia phthalatica sp. nov., a di-n-butyl phthalate-degrading bacterium isolated from activated sludge.</title>
        <authorList>
            <person name="Jin D."/>
            <person name="Kong X."/>
            <person name="Jia M."/>
            <person name="Yu X."/>
            <person name="Wang X."/>
            <person name="Zhuang X."/>
            <person name="Deng Y."/>
            <person name="Bai Z."/>
        </authorList>
    </citation>
    <scope>NUCLEOTIDE SEQUENCE [LARGE SCALE GENOMIC DNA]</scope>
    <source>
        <strain evidence="2 3">QH-11</strain>
    </source>
</reference>
<dbReference type="AlphaFoldDB" id="A0A0N9NGY4"/>
<dbReference type="Proteomes" id="UP000063789">
    <property type="component" value="Chromosome"/>
</dbReference>
<evidence type="ECO:0000313" key="3">
    <source>
        <dbReference type="Proteomes" id="UP000063789"/>
    </source>
</evidence>
<evidence type="ECO:0000313" key="2">
    <source>
        <dbReference type="EMBL" id="ALG85010.1"/>
    </source>
</evidence>
<dbReference type="KEGG" id="goq:ACH46_11560"/>
<dbReference type="InterPro" id="IPR001387">
    <property type="entry name" value="Cro/C1-type_HTH"/>
</dbReference>